<name>A0AAE0LFU8_9CHLO</name>
<evidence type="ECO:0000313" key="2">
    <source>
        <dbReference type="Proteomes" id="UP001190700"/>
    </source>
</evidence>
<gene>
    <name evidence="1" type="ORF">CYMTET_8708</name>
</gene>
<dbReference type="EMBL" id="LGRX02002705">
    <property type="protein sequence ID" value="KAK3283622.1"/>
    <property type="molecule type" value="Genomic_DNA"/>
</dbReference>
<evidence type="ECO:0000313" key="1">
    <source>
        <dbReference type="EMBL" id="KAK3283622.1"/>
    </source>
</evidence>
<dbReference type="AlphaFoldDB" id="A0AAE0LFU8"/>
<reference evidence="1 2" key="1">
    <citation type="journal article" date="2015" name="Genome Biol. Evol.">
        <title>Comparative Genomics of a Bacterivorous Green Alga Reveals Evolutionary Causalities and Consequences of Phago-Mixotrophic Mode of Nutrition.</title>
        <authorList>
            <person name="Burns J.A."/>
            <person name="Paasch A."/>
            <person name="Narechania A."/>
            <person name="Kim E."/>
        </authorList>
    </citation>
    <scope>NUCLEOTIDE SEQUENCE [LARGE SCALE GENOMIC DNA]</scope>
    <source>
        <strain evidence="1 2">PLY_AMNH</strain>
    </source>
</reference>
<proteinExistence type="predicted"/>
<comment type="caution">
    <text evidence="1">The sequence shown here is derived from an EMBL/GenBank/DDBJ whole genome shotgun (WGS) entry which is preliminary data.</text>
</comment>
<organism evidence="1 2">
    <name type="scientific">Cymbomonas tetramitiformis</name>
    <dbReference type="NCBI Taxonomy" id="36881"/>
    <lineage>
        <taxon>Eukaryota</taxon>
        <taxon>Viridiplantae</taxon>
        <taxon>Chlorophyta</taxon>
        <taxon>Pyramimonadophyceae</taxon>
        <taxon>Pyramimonadales</taxon>
        <taxon>Pyramimonadaceae</taxon>
        <taxon>Cymbomonas</taxon>
    </lineage>
</organism>
<protein>
    <submittedName>
        <fullName evidence="1">Uncharacterized protein</fullName>
    </submittedName>
</protein>
<accession>A0AAE0LFU8</accession>
<sequence length="180" mass="19787">MFFAKGSIRSIGVKALLATIDGKLQNLDSLNRSRTVSLIHSMARALSHFQSSDFPVASSAASTPVVLQIVVSEASTHVGGLQLESYGGILEPSIEEGFLPQNVSDVDDNSIVEPLPEPTVEDFEHDNFPEAAFVEGEEHDDDYTPEEWEAWDAGAYDSHEYGGASEEFAEQFDEYYSDDY</sequence>
<dbReference type="Proteomes" id="UP001190700">
    <property type="component" value="Unassembled WGS sequence"/>
</dbReference>
<keyword evidence="2" id="KW-1185">Reference proteome</keyword>